<protein>
    <recommendedName>
        <fullName evidence="3">glycerol kinase</fullName>
        <ecNumber evidence="3">2.7.1.30</ecNumber>
    </recommendedName>
    <alternativeName>
        <fullName evidence="9">ATP:glycerol 3-phosphotransferase</fullName>
    </alternativeName>
</protein>
<evidence type="ECO:0000256" key="6">
    <source>
        <dbReference type="ARBA" id="ARBA00022777"/>
    </source>
</evidence>
<dbReference type="PROSITE" id="PS00933">
    <property type="entry name" value="FGGY_KINASES_1"/>
    <property type="match status" value="1"/>
</dbReference>
<dbReference type="PANTHER" id="PTHR10196:SF78">
    <property type="entry name" value="GLYCEROL KINASE"/>
    <property type="match status" value="1"/>
</dbReference>
<evidence type="ECO:0000256" key="4">
    <source>
        <dbReference type="ARBA" id="ARBA00022679"/>
    </source>
</evidence>
<dbReference type="AlphaFoldDB" id="A0A432WPQ8"/>
<accession>A0A432WPQ8</accession>
<keyword evidence="5" id="KW-0547">Nucleotide-binding</keyword>
<dbReference type="FunFam" id="3.30.420.40:FF:000007">
    <property type="entry name" value="Glycerol kinase"/>
    <property type="match status" value="1"/>
</dbReference>
<dbReference type="InterPro" id="IPR005999">
    <property type="entry name" value="Glycerol_kin"/>
</dbReference>
<evidence type="ECO:0000256" key="10">
    <source>
        <dbReference type="ARBA" id="ARBA00052101"/>
    </source>
</evidence>
<evidence type="ECO:0000256" key="9">
    <source>
        <dbReference type="ARBA" id="ARBA00043149"/>
    </source>
</evidence>
<dbReference type="GO" id="GO:0019563">
    <property type="term" value="P:glycerol catabolic process"/>
    <property type="evidence" value="ECO:0007669"/>
    <property type="project" value="TreeGrafter"/>
</dbReference>
<evidence type="ECO:0000259" key="12">
    <source>
        <dbReference type="Pfam" id="PF02782"/>
    </source>
</evidence>
<dbReference type="GO" id="GO:0004370">
    <property type="term" value="F:glycerol kinase activity"/>
    <property type="evidence" value="ECO:0007669"/>
    <property type="project" value="UniProtKB-EC"/>
</dbReference>
<name>A0A432WPQ8_9GAMM</name>
<dbReference type="GO" id="GO:0005524">
    <property type="term" value="F:ATP binding"/>
    <property type="evidence" value="ECO:0007669"/>
    <property type="project" value="UniProtKB-KW"/>
</dbReference>
<comment type="pathway">
    <text evidence="1">Polyol metabolism; glycerol degradation via glycerol kinase pathway; sn-glycerol 3-phosphate from glycerol: step 1/1.</text>
</comment>
<dbReference type="EC" id="2.7.1.30" evidence="3"/>
<evidence type="ECO:0000256" key="8">
    <source>
        <dbReference type="ARBA" id="ARBA00022840"/>
    </source>
</evidence>
<evidence type="ECO:0000259" key="11">
    <source>
        <dbReference type="Pfam" id="PF00370"/>
    </source>
</evidence>
<dbReference type="OrthoDB" id="9805576at2"/>
<dbReference type="InterPro" id="IPR018485">
    <property type="entry name" value="FGGY_C"/>
</dbReference>
<dbReference type="CDD" id="cd07786">
    <property type="entry name" value="FGGY_EcGK_like"/>
    <property type="match status" value="1"/>
</dbReference>
<evidence type="ECO:0000256" key="5">
    <source>
        <dbReference type="ARBA" id="ARBA00022741"/>
    </source>
</evidence>
<keyword evidence="14" id="KW-1185">Reference proteome</keyword>
<evidence type="ECO:0000256" key="7">
    <source>
        <dbReference type="ARBA" id="ARBA00022798"/>
    </source>
</evidence>
<feature type="domain" description="Carbohydrate kinase FGGY C-terminal" evidence="12">
    <location>
        <begin position="271"/>
        <end position="457"/>
    </location>
</feature>
<organism evidence="13 14">
    <name type="scientific">Aliidiomarina sanyensis</name>
    <dbReference type="NCBI Taxonomy" id="1249555"/>
    <lineage>
        <taxon>Bacteria</taxon>
        <taxon>Pseudomonadati</taxon>
        <taxon>Pseudomonadota</taxon>
        <taxon>Gammaproteobacteria</taxon>
        <taxon>Alteromonadales</taxon>
        <taxon>Idiomarinaceae</taxon>
        <taxon>Aliidiomarina</taxon>
    </lineage>
</organism>
<evidence type="ECO:0000256" key="2">
    <source>
        <dbReference type="ARBA" id="ARBA00009156"/>
    </source>
</evidence>
<dbReference type="NCBIfam" id="NF000756">
    <property type="entry name" value="PRK00047.1"/>
    <property type="match status" value="1"/>
</dbReference>
<dbReference type="FunFam" id="3.30.420.40:FF:000008">
    <property type="entry name" value="Glycerol kinase"/>
    <property type="match status" value="1"/>
</dbReference>
<dbReference type="SUPFAM" id="SSF53067">
    <property type="entry name" value="Actin-like ATPase domain"/>
    <property type="match status" value="2"/>
</dbReference>
<dbReference type="PANTHER" id="PTHR10196">
    <property type="entry name" value="SUGAR KINASE"/>
    <property type="match status" value="1"/>
</dbReference>
<keyword evidence="4" id="KW-0808">Transferase</keyword>
<dbReference type="Pfam" id="PF00370">
    <property type="entry name" value="FGGY_N"/>
    <property type="match status" value="1"/>
</dbReference>
<evidence type="ECO:0000313" key="13">
    <source>
        <dbReference type="EMBL" id="RUO35728.1"/>
    </source>
</evidence>
<evidence type="ECO:0000313" key="14">
    <source>
        <dbReference type="Proteomes" id="UP000288405"/>
    </source>
</evidence>
<dbReference type="GO" id="GO:0006072">
    <property type="term" value="P:glycerol-3-phosphate metabolic process"/>
    <property type="evidence" value="ECO:0007669"/>
    <property type="project" value="InterPro"/>
</dbReference>
<keyword evidence="8" id="KW-0067">ATP-binding</keyword>
<dbReference type="NCBIfam" id="TIGR01311">
    <property type="entry name" value="glycerol_kin"/>
    <property type="match status" value="1"/>
</dbReference>
<comment type="similarity">
    <text evidence="2">Belongs to the FGGY kinase family.</text>
</comment>
<dbReference type="PIRSF" id="PIRSF000538">
    <property type="entry name" value="GlpK"/>
    <property type="match status" value="1"/>
</dbReference>
<dbReference type="Pfam" id="PF02782">
    <property type="entry name" value="FGGY_C"/>
    <property type="match status" value="1"/>
</dbReference>
<dbReference type="InterPro" id="IPR018484">
    <property type="entry name" value="FGGY_N"/>
</dbReference>
<dbReference type="EMBL" id="PIPM01000002">
    <property type="protein sequence ID" value="RUO35728.1"/>
    <property type="molecule type" value="Genomic_DNA"/>
</dbReference>
<dbReference type="Gene3D" id="3.30.420.40">
    <property type="match status" value="2"/>
</dbReference>
<dbReference type="GO" id="GO:0005829">
    <property type="term" value="C:cytosol"/>
    <property type="evidence" value="ECO:0007669"/>
    <property type="project" value="TreeGrafter"/>
</dbReference>
<dbReference type="InterPro" id="IPR018483">
    <property type="entry name" value="Carb_kinase_FGGY_CS"/>
</dbReference>
<dbReference type="RefSeq" id="WP_126776105.1">
    <property type="nucleotide sequence ID" value="NZ_PIPM01000002.1"/>
</dbReference>
<gene>
    <name evidence="13" type="primary">glpK</name>
    <name evidence="13" type="ORF">CWE11_02925</name>
</gene>
<keyword evidence="6 13" id="KW-0418">Kinase</keyword>
<proteinExistence type="inferred from homology"/>
<dbReference type="InterPro" id="IPR043129">
    <property type="entry name" value="ATPase_NBD"/>
</dbReference>
<sequence length="502" mass="55284">MSKQGYLLAIDQGTTSSRAIVYRASPKTMDVIGRGQHEFKQYFPSDGWVEHDPEQIWQTTLQACQDALEQANIKASELSGIGITNQRETTVIWDRKTGRPIHRAIVWQDRRTSSLCKKLKADGLESEIQKKTGLLLDPYFSGTKVQWLLDHVKGARARAEAGELAFGTIDTFLLWRLTEGEVHATDITNASRTLLMNLNTGEWDDELCKTFDVPQSVLPTIKKNADHFGDVSAALLQKGETASDKIPVFAMVGDQQGALIGQGCFEVGQMKSTYGTGCFALVNTGHDIVHSEHRLLTTVAYHIESKPVYALEGSIFMAGAIVQWLRDKLGIIQQAAETEPLAEGVPWDQSEQLIPAFTGLGAPYWDPDARAALFGMTRDTGRAQISAAALRSVALQTRDLLKAMADDGQVVDELRVDGGMTDNAWFMQALADMCGHPVLRANTAETTVRGAAFLAGLKAGIFDDLTQIQRLCTSKGKFIPELEKDAREQVYARWLAAVEKVR</sequence>
<comment type="catalytic activity">
    <reaction evidence="10">
        <text>glycerol + ATP = sn-glycerol 3-phosphate + ADP + H(+)</text>
        <dbReference type="Rhea" id="RHEA:21644"/>
        <dbReference type="ChEBI" id="CHEBI:15378"/>
        <dbReference type="ChEBI" id="CHEBI:17754"/>
        <dbReference type="ChEBI" id="CHEBI:30616"/>
        <dbReference type="ChEBI" id="CHEBI:57597"/>
        <dbReference type="ChEBI" id="CHEBI:456216"/>
        <dbReference type="EC" id="2.7.1.30"/>
    </reaction>
</comment>
<dbReference type="Proteomes" id="UP000288405">
    <property type="component" value="Unassembled WGS sequence"/>
</dbReference>
<dbReference type="InterPro" id="IPR000577">
    <property type="entry name" value="Carb_kinase_FGGY"/>
</dbReference>
<feature type="domain" description="Carbohydrate kinase FGGY N-terminal" evidence="11">
    <location>
        <begin position="6"/>
        <end position="261"/>
    </location>
</feature>
<evidence type="ECO:0000256" key="3">
    <source>
        <dbReference type="ARBA" id="ARBA00012099"/>
    </source>
</evidence>
<evidence type="ECO:0000256" key="1">
    <source>
        <dbReference type="ARBA" id="ARBA00005190"/>
    </source>
</evidence>
<reference evidence="13 14" key="1">
    <citation type="journal article" date="2011" name="Front. Microbiol.">
        <title>Genomic signatures of strain selection and enhancement in Bacillus atrophaeus var. globigii, a historical biowarfare simulant.</title>
        <authorList>
            <person name="Gibbons H.S."/>
            <person name="Broomall S.M."/>
            <person name="McNew L.A."/>
            <person name="Daligault H."/>
            <person name="Chapman C."/>
            <person name="Bruce D."/>
            <person name="Karavis M."/>
            <person name="Krepps M."/>
            <person name="McGregor P.A."/>
            <person name="Hong C."/>
            <person name="Park K.H."/>
            <person name="Akmal A."/>
            <person name="Feldman A."/>
            <person name="Lin J.S."/>
            <person name="Chang W.E."/>
            <person name="Higgs B.W."/>
            <person name="Demirev P."/>
            <person name="Lindquist J."/>
            <person name="Liem A."/>
            <person name="Fochler E."/>
            <person name="Read T.D."/>
            <person name="Tapia R."/>
            <person name="Johnson S."/>
            <person name="Bishop-Lilly K.A."/>
            <person name="Detter C."/>
            <person name="Han C."/>
            <person name="Sozhamannan S."/>
            <person name="Rosenzweig C.N."/>
            <person name="Skowronski E.W."/>
        </authorList>
    </citation>
    <scope>NUCLEOTIDE SEQUENCE [LARGE SCALE GENOMIC DNA]</scope>
    <source>
        <strain evidence="13 14">GYP-17</strain>
    </source>
</reference>
<comment type="caution">
    <text evidence="13">The sequence shown here is derived from an EMBL/GenBank/DDBJ whole genome shotgun (WGS) entry which is preliminary data.</text>
</comment>
<keyword evidence="7" id="KW-0319">Glycerol metabolism</keyword>